<accession>A0A8K0C4K2</accession>
<sequence>MVLNVYKHEIKEAHDEVIGASVFNIPREYKNSDTFSAPKTNKNRSNSISALDDFDGNAIRRKVHQFLFKNEMPSIDKVLDVVIADPDLSNFKRTTFHKLLKAPNFKHGRYGKNSVLLDKDKGEIVLWRRAYLKDIKWYSNENRNLDETLINAGHTKLKIWVDKTMTSSRQVFLSGLSTGLKNPSGKGQRLIICHTGSDDGFVPDALRTFESKKSGNYHEEIVGESFENCQDFETCNSKGQYSSKKFEDLIQLQFSVSRNQEQYI</sequence>
<dbReference type="AlphaFoldDB" id="A0A8K0C4K2"/>
<protein>
    <submittedName>
        <fullName evidence="1">Uncharacterized protein</fullName>
    </submittedName>
</protein>
<dbReference type="EMBL" id="VTPC01091040">
    <property type="protein sequence ID" value="KAF2879983.1"/>
    <property type="molecule type" value="Genomic_DNA"/>
</dbReference>
<evidence type="ECO:0000313" key="1">
    <source>
        <dbReference type="EMBL" id="KAF2879983.1"/>
    </source>
</evidence>
<keyword evidence="2" id="KW-1185">Reference proteome</keyword>
<name>A0A8K0C4K2_IGNLU</name>
<organism evidence="1 2">
    <name type="scientific">Ignelater luminosus</name>
    <name type="common">Cucubano</name>
    <name type="synonym">Pyrophorus luminosus</name>
    <dbReference type="NCBI Taxonomy" id="2038154"/>
    <lineage>
        <taxon>Eukaryota</taxon>
        <taxon>Metazoa</taxon>
        <taxon>Ecdysozoa</taxon>
        <taxon>Arthropoda</taxon>
        <taxon>Hexapoda</taxon>
        <taxon>Insecta</taxon>
        <taxon>Pterygota</taxon>
        <taxon>Neoptera</taxon>
        <taxon>Endopterygota</taxon>
        <taxon>Coleoptera</taxon>
        <taxon>Polyphaga</taxon>
        <taxon>Elateriformia</taxon>
        <taxon>Elateroidea</taxon>
        <taxon>Elateridae</taxon>
        <taxon>Agrypninae</taxon>
        <taxon>Pyrophorini</taxon>
        <taxon>Ignelater</taxon>
    </lineage>
</organism>
<proteinExistence type="predicted"/>
<dbReference type="Proteomes" id="UP000801492">
    <property type="component" value="Unassembled WGS sequence"/>
</dbReference>
<dbReference type="OrthoDB" id="6764613at2759"/>
<gene>
    <name evidence="1" type="ORF">ILUMI_26186</name>
</gene>
<reference evidence="1" key="1">
    <citation type="submission" date="2019-08" db="EMBL/GenBank/DDBJ databases">
        <title>The genome of the North American firefly Photinus pyralis.</title>
        <authorList>
            <consortium name="Photinus pyralis genome working group"/>
            <person name="Fallon T.R."/>
            <person name="Sander Lower S.E."/>
            <person name="Weng J.-K."/>
        </authorList>
    </citation>
    <scope>NUCLEOTIDE SEQUENCE</scope>
    <source>
        <strain evidence="1">TRF0915ILg1</strain>
        <tissue evidence="1">Whole body</tissue>
    </source>
</reference>
<evidence type="ECO:0000313" key="2">
    <source>
        <dbReference type="Proteomes" id="UP000801492"/>
    </source>
</evidence>
<comment type="caution">
    <text evidence="1">The sequence shown here is derived from an EMBL/GenBank/DDBJ whole genome shotgun (WGS) entry which is preliminary data.</text>
</comment>